<dbReference type="EMBL" id="JAFKCW010000002">
    <property type="protein sequence ID" value="MBN7801220.1"/>
    <property type="molecule type" value="Genomic_DNA"/>
</dbReference>
<feature type="domain" description="Lipid/polyisoprenoid-binding YceI-like" evidence="2">
    <location>
        <begin position="19"/>
        <end position="175"/>
    </location>
</feature>
<evidence type="ECO:0000313" key="4">
    <source>
        <dbReference type="Proteomes" id="UP000664698"/>
    </source>
</evidence>
<gene>
    <name evidence="3" type="ORF">J0A67_10125</name>
</gene>
<dbReference type="PANTHER" id="PTHR34406:SF1">
    <property type="entry name" value="PROTEIN YCEI"/>
    <property type="match status" value="1"/>
</dbReference>
<protein>
    <submittedName>
        <fullName evidence="3">YceI family protein</fullName>
    </submittedName>
</protein>
<sequence>MKRLILFLFLLTYSGIAVAQQIRSANGYVRFFSSAPIEDITATNDKAVGMFDPGSVEVAFLVPISEFVFRKSLMSQHFNENYMETDRFPEATFVGKIVGYKPGEGMGQAQAIGELQIHGVRRQVSLPGTIRQEGNKLSMESVFKVRLEDYGIEIPSILFQNIAEVVEVTVKFEFNL</sequence>
<dbReference type="PANTHER" id="PTHR34406">
    <property type="entry name" value="PROTEIN YCEI"/>
    <property type="match status" value="1"/>
</dbReference>
<name>A0ABS3BPK0_9BACT</name>
<evidence type="ECO:0000256" key="1">
    <source>
        <dbReference type="SAM" id="SignalP"/>
    </source>
</evidence>
<dbReference type="Pfam" id="PF04264">
    <property type="entry name" value="YceI"/>
    <property type="match status" value="1"/>
</dbReference>
<keyword evidence="1" id="KW-0732">Signal</keyword>
<reference evidence="3 4" key="1">
    <citation type="submission" date="2021-03" db="EMBL/GenBank/DDBJ databases">
        <title>novel species isolated from a fishpond in China.</title>
        <authorList>
            <person name="Lu H."/>
            <person name="Cai Z."/>
        </authorList>
    </citation>
    <scope>NUCLEOTIDE SEQUENCE [LARGE SCALE GENOMIC DNA]</scope>
    <source>
        <strain evidence="3 4">JCM 31546</strain>
    </source>
</reference>
<dbReference type="InterPro" id="IPR036761">
    <property type="entry name" value="TTHA0802/YceI-like_sf"/>
</dbReference>
<feature type="signal peptide" evidence="1">
    <location>
        <begin position="1"/>
        <end position="19"/>
    </location>
</feature>
<dbReference type="SUPFAM" id="SSF101874">
    <property type="entry name" value="YceI-like"/>
    <property type="match status" value="1"/>
</dbReference>
<organism evidence="3 4">
    <name type="scientific">Algoriphagus aestuariicola</name>
    <dbReference type="NCBI Taxonomy" id="1852016"/>
    <lineage>
        <taxon>Bacteria</taxon>
        <taxon>Pseudomonadati</taxon>
        <taxon>Bacteroidota</taxon>
        <taxon>Cytophagia</taxon>
        <taxon>Cytophagales</taxon>
        <taxon>Cyclobacteriaceae</taxon>
        <taxon>Algoriphagus</taxon>
    </lineage>
</organism>
<dbReference type="InterPro" id="IPR007372">
    <property type="entry name" value="Lipid/polyisoprenoid-bd_YceI"/>
</dbReference>
<proteinExistence type="predicted"/>
<dbReference type="RefSeq" id="WP_206569191.1">
    <property type="nucleotide sequence ID" value="NZ_JAFKCW010000002.1"/>
</dbReference>
<feature type="chain" id="PRO_5046149262" evidence="1">
    <location>
        <begin position="20"/>
        <end position="176"/>
    </location>
</feature>
<accession>A0ABS3BPK0</accession>
<keyword evidence="4" id="KW-1185">Reference proteome</keyword>
<comment type="caution">
    <text evidence="3">The sequence shown here is derived from an EMBL/GenBank/DDBJ whole genome shotgun (WGS) entry which is preliminary data.</text>
</comment>
<evidence type="ECO:0000313" key="3">
    <source>
        <dbReference type="EMBL" id="MBN7801220.1"/>
    </source>
</evidence>
<dbReference type="SMART" id="SM00867">
    <property type="entry name" value="YceI"/>
    <property type="match status" value="1"/>
</dbReference>
<dbReference type="Gene3D" id="2.40.128.110">
    <property type="entry name" value="Lipid/polyisoprenoid-binding, YceI-like"/>
    <property type="match status" value="1"/>
</dbReference>
<evidence type="ECO:0000259" key="2">
    <source>
        <dbReference type="SMART" id="SM00867"/>
    </source>
</evidence>
<dbReference type="Proteomes" id="UP000664698">
    <property type="component" value="Unassembled WGS sequence"/>
</dbReference>